<comment type="similarity">
    <text evidence="2">Belongs to the UPF0161 family.</text>
</comment>
<comment type="function">
    <text evidence="2">Could be involved in insertion of integral membrane proteins into the membrane.</text>
</comment>
<evidence type="ECO:0000313" key="4">
    <source>
        <dbReference type="Proteomes" id="UP000825134"/>
    </source>
</evidence>
<protein>
    <recommendedName>
        <fullName evidence="2">Putative membrane protein insertion efficiency factor</fullName>
    </recommendedName>
</protein>
<comment type="subcellular location">
    <subcellularLocation>
        <location evidence="2">Cell membrane</location>
        <topology evidence="2">Peripheral membrane protein</topology>
        <orientation evidence="2">Cytoplasmic side</orientation>
    </subcellularLocation>
</comment>
<dbReference type="PANTHER" id="PTHR33383">
    <property type="entry name" value="MEMBRANE PROTEIN INSERTION EFFICIENCY FACTOR-RELATED"/>
    <property type="match status" value="1"/>
</dbReference>
<dbReference type="GO" id="GO:0005886">
    <property type="term" value="C:plasma membrane"/>
    <property type="evidence" value="ECO:0007669"/>
    <property type="project" value="UniProtKB-SubCell"/>
</dbReference>
<dbReference type="Proteomes" id="UP000825134">
    <property type="component" value="Chromosome"/>
</dbReference>
<keyword evidence="1" id="KW-0997">Cell inner membrane</keyword>
<evidence type="ECO:0000256" key="1">
    <source>
        <dbReference type="ARBA" id="ARBA00022519"/>
    </source>
</evidence>
<dbReference type="PANTHER" id="PTHR33383:SF1">
    <property type="entry name" value="MEMBRANE PROTEIN INSERTION EFFICIENCY FACTOR-RELATED"/>
    <property type="match status" value="1"/>
</dbReference>
<name>A0AAQ0EL11_9CHLA</name>
<reference evidence="3" key="1">
    <citation type="journal article" date="2021" name="Front. Microbiol.">
        <title>Generation of Tetracycline and Rifamycin Resistant Chlamydia Suis Recombinants.</title>
        <authorList>
            <person name="Marti H."/>
            <person name="Bommana S."/>
            <person name="Read T.D."/>
            <person name="Pesch T."/>
            <person name="Prahauser B."/>
            <person name="Dean D."/>
            <person name="Borel N."/>
        </authorList>
    </citation>
    <scope>NUCLEOTIDE SEQUENCE</scope>
    <source>
        <strain evidence="3">208.1</strain>
    </source>
</reference>
<organism evidence="3 4">
    <name type="scientific">Chlamydia suis</name>
    <dbReference type="NCBI Taxonomy" id="83559"/>
    <lineage>
        <taxon>Bacteria</taxon>
        <taxon>Pseudomonadati</taxon>
        <taxon>Chlamydiota</taxon>
        <taxon>Chlamydiia</taxon>
        <taxon>Chlamydiales</taxon>
        <taxon>Chlamydiaceae</taxon>
        <taxon>Chlamydia/Chlamydophila group</taxon>
        <taxon>Chlamydia</taxon>
    </lineage>
</organism>
<keyword evidence="2" id="KW-0472">Membrane</keyword>
<dbReference type="NCBIfam" id="TIGR00278">
    <property type="entry name" value="membrane protein insertion efficiency factor YidD"/>
    <property type="match status" value="1"/>
</dbReference>
<evidence type="ECO:0000313" key="3">
    <source>
        <dbReference type="EMBL" id="QYC74459.1"/>
    </source>
</evidence>
<dbReference type="Pfam" id="PF01809">
    <property type="entry name" value="YidD"/>
    <property type="match status" value="1"/>
</dbReference>
<accession>A0AAQ0EL11</accession>
<dbReference type="AlphaFoldDB" id="A0AAQ0EL11"/>
<dbReference type="HAMAP" id="MF_00386">
    <property type="entry name" value="UPF0161_YidD"/>
    <property type="match status" value="1"/>
</dbReference>
<sequence>MKPSKISMFFQGMIHLYRWTISPLLGAPCRFFPSCSEYALVTLQKHPLKRSLFLITRRLLKCCPWHIGGIDLVPGTSIEEYLDAPNSPLKSSDDTNAPVEQETVLYNKHL</sequence>
<gene>
    <name evidence="3" type="primary">yidD</name>
    <name evidence="3" type="ORF">INQ84_00355</name>
</gene>
<dbReference type="EMBL" id="CP063185">
    <property type="protein sequence ID" value="QYC74459.1"/>
    <property type="molecule type" value="Genomic_DNA"/>
</dbReference>
<dbReference type="InterPro" id="IPR002696">
    <property type="entry name" value="Membr_insert_effic_factor_YidD"/>
</dbReference>
<dbReference type="RefSeq" id="WP_219664427.1">
    <property type="nucleotide sequence ID" value="NZ_CP063064.1"/>
</dbReference>
<evidence type="ECO:0000256" key="2">
    <source>
        <dbReference type="HAMAP-Rule" id="MF_00386"/>
    </source>
</evidence>
<dbReference type="SMART" id="SM01234">
    <property type="entry name" value="Haemolytic"/>
    <property type="match status" value="1"/>
</dbReference>
<keyword evidence="2" id="KW-1003">Cell membrane</keyword>
<proteinExistence type="inferred from homology"/>